<name>A0ABD2WB84_9HYME</name>
<evidence type="ECO:0000256" key="1">
    <source>
        <dbReference type="ARBA" id="ARBA00001974"/>
    </source>
</evidence>
<keyword evidence="4 5" id="KW-0274">FAD</keyword>
<feature type="domain" description="Glucose-methanol-choline oxidoreductase N-terminal" evidence="6">
    <location>
        <begin position="114"/>
        <end position="128"/>
    </location>
</feature>
<proteinExistence type="inferred from homology"/>
<dbReference type="InterPro" id="IPR036188">
    <property type="entry name" value="FAD/NAD-bd_sf"/>
</dbReference>
<organism evidence="7 8">
    <name type="scientific">Trichogramma kaykai</name>
    <dbReference type="NCBI Taxonomy" id="54128"/>
    <lineage>
        <taxon>Eukaryota</taxon>
        <taxon>Metazoa</taxon>
        <taxon>Ecdysozoa</taxon>
        <taxon>Arthropoda</taxon>
        <taxon>Hexapoda</taxon>
        <taxon>Insecta</taxon>
        <taxon>Pterygota</taxon>
        <taxon>Neoptera</taxon>
        <taxon>Endopterygota</taxon>
        <taxon>Hymenoptera</taxon>
        <taxon>Apocrita</taxon>
        <taxon>Proctotrupomorpha</taxon>
        <taxon>Chalcidoidea</taxon>
        <taxon>Trichogrammatidae</taxon>
        <taxon>Trichogramma</taxon>
    </lineage>
</organism>
<sequence>MLMKSSELLQVDKPKWKSIVSDAILKGLEELTLKNINGKMNTKFKRVQLTMKNGERWSVDRAMKQKSNNKLTVITNSFVTKILFNLNTAYGVNYIRYDETLKAFAEKGVILSAGTIGSSKLLLLSGIGPKDHLEEMKIKNIVNLPVGQNLKDHIITGFDLINLDNNIGMSIADALNPSSMFDYFKSGKGPWTLAGVEIIGTFHSKLNNLSTPDLQFMIFPVGLSQDNGVLLRKNIRISKEVFDEYFAPLSYGSSITIAPVLLHPKSSGEIKLKSNNPFDLPIVDPKYLSHEEDALTLIEGIQIIKEIIKTESMQKVGAKLYKKHFPGCEMIKFDTKEYWECYLQYLSLTTYHPVGTCKIGEVVDFKFRVKGTQNLYVVDASIFPELPSGNTHIPVVVAAEKAAMLIIESFKKHKNSLNKCFKKNIFQNTEFQSFSIDLIL</sequence>
<keyword evidence="8" id="KW-1185">Reference proteome</keyword>
<dbReference type="EMBL" id="JBJJXI010000120">
    <property type="protein sequence ID" value="KAL3390322.1"/>
    <property type="molecule type" value="Genomic_DNA"/>
</dbReference>
<dbReference type="PANTHER" id="PTHR11552">
    <property type="entry name" value="GLUCOSE-METHANOL-CHOLINE GMC OXIDOREDUCTASE"/>
    <property type="match status" value="1"/>
</dbReference>
<dbReference type="PIRSF" id="PIRSF000137">
    <property type="entry name" value="Alcohol_oxidase"/>
    <property type="match status" value="1"/>
</dbReference>
<dbReference type="SUPFAM" id="SSF51905">
    <property type="entry name" value="FAD/NAD(P)-binding domain"/>
    <property type="match status" value="1"/>
</dbReference>
<keyword evidence="3" id="KW-0285">Flavoprotein</keyword>
<dbReference type="Proteomes" id="UP001627154">
    <property type="component" value="Unassembled WGS sequence"/>
</dbReference>
<dbReference type="Pfam" id="PF05199">
    <property type="entry name" value="GMC_oxred_C"/>
    <property type="match status" value="1"/>
</dbReference>
<evidence type="ECO:0000256" key="2">
    <source>
        <dbReference type="ARBA" id="ARBA00010790"/>
    </source>
</evidence>
<reference evidence="7 8" key="1">
    <citation type="journal article" date="2024" name="bioRxiv">
        <title>A reference genome for Trichogramma kaykai: A tiny desert-dwelling parasitoid wasp with competing sex-ratio distorters.</title>
        <authorList>
            <person name="Culotta J."/>
            <person name="Lindsey A.R."/>
        </authorList>
    </citation>
    <scope>NUCLEOTIDE SEQUENCE [LARGE SCALE GENOMIC DNA]</scope>
    <source>
        <strain evidence="7 8">KSX58</strain>
    </source>
</reference>
<gene>
    <name evidence="7" type="ORF">TKK_014855</name>
</gene>
<accession>A0ABD2WB84</accession>
<evidence type="ECO:0000256" key="4">
    <source>
        <dbReference type="ARBA" id="ARBA00022827"/>
    </source>
</evidence>
<dbReference type="PROSITE" id="PS00624">
    <property type="entry name" value="GMC_OXRED_2"/>
    <property type="match status" value="1"/>
</dbReference>
<evidence type="ECO:0000313" key="8">
    <source>
        <dbReference type="Proteomes" id="UP001627154"/>
    </source>
</evidence>
<feature type="binding site" evidence="5">
    <location>
        <position position="79"/>
    </location>
    <ligand>
        <name>FAD</name>
        <dbReference type="ChEBI" id="CHEBI:57692"/>
    </ligand>
</feature>
<comment type="similarity">
    <text evidence="2">Belongs to the GMC oxidoreductase family.</text>
</comment>
<dbReference type="InterPro" id="IPR000172">
    <property type="entry name" value="GMC_OxRdtase_N"/>
</dbReference>
<comment type="caution">
    <text evidence="7">The sequence shown here is derived from an EMBL/GenBank/DDBJ whole genome shotgun (WGS) entry which is preliminary data.</text>
</comment>
<dbReference type="InterPro" id="IPR012132">
    <property type="entry name" value="GMC_OxRdtase"/>
</dbReference>
<dbReference type="InterPro" id="IPR007867">
    <property type="entry name" value="GMC_OxRtase_C"/>
</dbReference>
<dbReference type="Gene3D" id="3.30.560.10">
    <property type="entry name" value="Glucose Oxidase, domain 3"/>
    <property type="match status" value="1"/>
</dbReference>
<evidence type="ECO:0000259" key="6">
    <source>
        <dbReference type="PROSITE" id="PS00624"/>
    </source>
</evidence>
<dbReference type="AlphaFoldDB" id="A0ABD2WB84"/>
<comment type="cofactor">
    <cofactor evidence="1 5">
        <name>FAD</name>
        <dbReference type="ChEBI" id="CHEBI:57692"/>
    </cofactor>
</comment>
<evidence type="ECO:0000313" key="7">
    <source>
        <dbReference type="EMBL" id="KAL3390322.1"/>
    </source>
</evidence>
<evidence type="ECO:0000256" key="3">
    <source>
        <dbReference type="ARBA" id="ARBA00022630"/>
    </source>
</evidence>
<dbReference type="PANTHER" id="PTHR11552:SF147">
    <property type="entry name" value="CHOLINE DEHYDROGENASE, MITOCHONDRIAL"/>
    <property type="match status" value="1"/>
</dbReference>
<evidence type="ECO:0000256" key="5">
    <source>
        <dbReference type="PIRSR" id="PIRSR000137-2"/>
    </source>
</evidence>
<dbReference type="Gene3D" id="3.50.50.60">
    <property type="entry name" value="FAD/NAD(P)-binding domain"/>
    <property type="match status" value="1"/>
</dbReference>
<protein>
    <recommendedName>
        <fullName evidence="6">Glucose-methanol-choline oxidoreductase N-terminal domain-containing protein</fullName>
    </recommendedName>
</protein>
<dbReference type="Pfam" id="PF00732">
    <property type="entry name" value="GMC_oxred_N"/>
    <property type="match status" value="1"/>
</dbReference>
<dbReference type="SUPFAM" id="SSF54373">
    <property type="entry name" value="FAD-linked reductases, C-terminal domain"/>
    <property type="match status" value="1"/>
</dbReference>